<dbReference type="STRING" id="1465490.SAMN05444277_10451"/>
<gene>
    <name evidence="1" type="ORF">SAMN05444277_10451</name>
</gene>
<dbReference type="PANTHER" id="PTHR34849">
    <property type="entry name" value="SSL5025 PROTEIN"/>
    <property type="match status" value="1"/>
</dbReference>
<dbReference type="RefSeq" id="WP_090657202.1">
    <property type="nucleotide sequence ID" value="NZ_FOXQ01000004.1"/>
</dbReference>
<dbReference type="Proteomes" id="UP000199031">
    <property type="component" value="Unassembled WGS sequence"/>
</dbReference>
<evidence type="ECO:0000313" key="1">
    <source>
        <dbReference type="EMBL" id="SFP99013.1"/>
    </source>
</evidence>
<dbReference type="InterPro" id="IPR036388">
    <property type="entry name" value="WH-like_DNA-bd_sf"/>
</dbReference>
<dbReference type="InterPro" id="IPR007367">
    <property type="entry name" value="DUF433"/>
</dbReference>
<organism evidence="1 2">
    <name type="scientific">Parafilimonas terrae</name>
    <dbReference type="NCBI Taxonomy" id="1465490"/>
    <lineage>
        <taxon>Bacteria</taxon>
        <taxon>Pseudomonadati</taxon>
        <taxon>Bacteroidota</taxon>
        <taxon>Chitinophagia</taxon>
        <taxon>Chitinophagales</taxon>
        <taxon>Chitinophagaceae</taxon>
        <taxon>Parafilimonas</taxon>
    </lineage>
</organism>
<evidence type="ECO:0000313" key="2">
    <source>
        <dbReference type="Proteomes" id="UP000199031"/>
    </source>
</evidence>
<dbReference type="Gene3D" id="1.10.10.10">
    <property type="entry name" value="Winged helix-like DNA-binding domain superfamily/Winged helix DNA-binding domain"/>
    <property type="match status" value="1"/>
</dbReference>
<dbReference type="AlphaFoldDB" id="A0A1I5UUU3"/>
<dbReference type="InterPro" id="IPR009057">
    <property type="entry name" value="Homeodomain-like_sf"/>
</dbReference>
<dbReference type="PANTHER" id="PTHR34849:SF3">
    <property type="entry name" value="SSR2962 PROTEIN"/>
    <property type="match status" value="1"/>
</dbReference>
<dbReference type="SUPFAM" id="SSF46689">
    <property type="entry name" value="Homeodomain-like"/>
    <property type="match status" value="1"/>
</dbReference>
<dbReference type="EMBL" id="FOXQ01000004">
    <property type="protein sequence ID" value="SFP99013.1"/>
    <property type="molecule type" value="Genomic_DNA"/>
</dbReference>
<reference evidence="1 2" key="1">
    <citation type="submission" date="2016-10" db="EMBL/GenBank/DDBJ databases">
        <authorList>
            <person name="de Groot N.N."/>
        </authorList>
    </citation>
    <scope>NUCLEOTIDE SEQUENCE [LARGE SCALE GENOMIC DNA]</scope>
    <source>
        <strain evidence="1 2">DSM 28286</strain>
    </source>
</reference>
<sequence>MNLNNIIISDPEILSGTPVFKGTRVPVKNLFDYLEAGDSVETFLADFDYIPKESVLAVLKFSERIFSQPFLYESVA</sequence>
<accession>A0A1I5UUU3</accession>
<protein>
    <submittedName>
        <fullName evidence="1">Uncharacterized conserved protein, DUF433 family</fullName>
    </submittedName>
</protein>
<name>A0A1I5UUU3_9BACT</name>
<proteinExistence type="predicted"/>
<dbReference type="Pfam" id="PF04255">
    <property type="entry name" value="DUF433"/>
    <property type="match status" value="1"/>
</dbReference>
<dbReference type="OrthoDB" id="9809515at2"/>
<keyword evidence="2" id="KW-1185">Reference proteome</keyword>